<name>A0ABR6CKQ7_9BACI</name>
<dbReference type="RefSeq" id="WP_182501700.1">
    <property type="nucleotide sequence ID" value="NZ_JACJHX010000002.1"/>
</dbReference>
<accession>A0ABR6CKQ7</accession>
<sequence length="133" mass="14708">MEFVTNNGVKLSDNKTVGEVVDDAKETNLRFAKKVESAVVGKVDGKKGAGGEVKQKKKSVPKMIIIRLSTSSTNAADEFGTSVERAGQIYVAMKEWYNKLNQISVPVTNQYFKNRSFKGSSFLLNIRQNNGEE</sequence>
<dbReference type="Proteomes" id="UP000626697">
    <property type="component" value="Unassembled WGS sequence"/>
</dbReference>
<evidence type="ECO:0000313" key="1">
    <source>
        <dbReference type="EMBL" id="MBA9025634.1"/>
    </source>
</evidence>
<keyword evidence="2" id="KW-1185">Reference proteome</keyword>
<reference evidence="1 2" key="1">
    <citation type="submission" date="2020-08" db="EMBL/GenBank/DDBJ databases">
        <title>Genomic Encyclopedia of Type Strains, Phase IV (KMG-IV): sequencing the most valuable type-strain genomes for metagenomic binning, comparative biology and taxonomic classification.</title>
        <authorList>
            <person name="Goeker M."/>
        </authorList>
    </citation>
    <scope>NUCLEOTIDE SEQUENCE [LARGE SCALE GENOMIC DNA]</scope>
    <source>
        <strain evidence="1 2">DSM 105481</strain>
    </source>
</reference>
<dbReference type="EMBL" id="JACJHX010000002">
    <property type="protein sequence ID" value="MBA9025634.1"/>
    <property type="molecule type" value="Genomic_DNA"/>
</dbReference>
<gene>
    <name evidence="1" type="ORF">HNP81_000917</name>
</gene>
<protein>
    <submittedName>
        <fullName evidence="1">Uncharacterized protein</fullName>
    </submittedName>
</protein>
<comment type="caution">
    <text evidence="1">The sequence shown here is derived from an EMBL/GenBank/DDBJ whole genome shotgun (WGS) entry which is preliminary data.</text>
</comment>
<organism evidence="1 2">
    <name type="scientific">Peribacillus huizhouensis</name>
    <dbReference type="NCBI Taxonomy" id="1501239"/>
    <lineage>
        <taxon>Bacteria</taxon>
        <taxon>Bacillati</taxon>
        <taxon>Bacillota</taxon>
        <taxon>Bacilli</taxon>
        <taxon>Bacillales</taxon>
        <taxon>Bacillaceae</taxon>
        <taxon>Peribacillus</taxon>
    </lineage>
</organism>
<proteinExistence type="predicted"/>
<evidence type="ECO:0000313" key="2">
    <source>
        <dbReference type="Proteomes" id="UP000626697"/>
    </source>
</evidence>